<name>A0A645DWX4_9ZZZZ</name>
<proteinExistence type="predicted"/>
<sequence>MIAGLLRRYVDVFADFDCPFRSGDERTAIAPRSKPVRREPINFEDEGRAIVSDQRGIAVILQFRRSRIVVVSDLTVQHVGIGISRIVEELLDLMAADVGQNTAVLFFLEEPIRTFLFIQAMRSKTRHLDDAADPSLFDQLAGKHSAFHMQSFAEIYPIFFAGLGHYFFGLFQLLKCREAGLVGEVVFPCPHDAVAQSAAQIRNGRSRNQLDLWIFQDLLQGLSNGNIRE</sequence>
<comment type="caution">
    <text evidence="1">The sequence shown here is derived from an EMBL/GenBank/DDBJ whole genome shotgun (WGS) entry which is preliminary data.</text>
</comment>
<dbReference type="AlphaFoldDB" id="A0A645DWX4"/>
<evidence type="ECO:0000313" key="1">
    <source>
        <dbReference type="EMBL" id="MPM93805.1"/>
    </source>
</evidence>
<dbReference type="EMBL" id="VSSQ01040530">
    <property type="protein sequence ID" value="MPM93805.1"/>
    <property type="molecule type" value="Genomic_DNA"/>
</dbReference>
<gene>
    <name evidence="1" type="ORF">SDC9_140947</name>
</gene>
<reference evidence="1" key="1">
    <citation type="submission" date="2019-08" db="EMBL/GenBank/DDBJ databases">
        <authorList>
            <person name="Kucharzyk K."/>
            <person name="Murdoch R.W."/>
            <person name="Higgins S."/>
            <person name="Loffler F."/>
        </authorList>
    </citation>
    <scope>NUCLEOTIDE SEQUENCE</scope>
</reference>
<accession>A0A645DWX4</accession>
<protein>
    <submittedName>
        <fullName evidence="1">Uncharacterized protein</fullName>
    </submittedName>
</protein>
<organism evidence="1">
    <name type="scientific">bioreactor metagenome</name>
    <dbReference type="NCBI Taxonomy" id="1076179"/>
    <lineage>
        <taxon>unclassified sequences</taxon>
        <taxon>metagenomes</taxon>
        <taxon>ecological metagenomes</taxon>
    </lineage>
</organism>